<reference evidence="3" key="1">
    <citation type="submission" date="2024-02" db="EMBL/GenBank/DDBJ databases">
        <authorList>
            <consortium name="ELIXIR-Norway"/>
            <consortium name="Elixir Norway"/>
        </authorList>
    </citation>
    <scope>NUCLEOTIDE SEQUENCE</scope>
</reference>
<comment type="similarity">
    <text evidence="1">Belongs to the DP1 family.</text>
</comment>
<feature type="compositionally biased region" description="Pro residues" evidence="2">
    <location>
        <begin position="156"/>
        <end position="170"/>
    </location>
</feature>
<evidence type="ECO:0000256" key="2">
    <source>
        <dbReference type="SAM" id="MobiDB-lite"/>
    </source>
</evidence>
<proteinExistence type="inferred from homology"/>
<feature type="compositionally biased region" description="Pro residues" evidence="2">
    <location>
        <begin position="191"/>
        <end position="200"/>
    </location>
</feature>
<evidence type="ECO:0000313" key="3">
    <source>
        <dbReference type="EMBL" id="CAK9193692.1"/>
    </source>
</evidence>
<feature type="region of interest" description="Disordered" evidence="2">
    <location>
        <begin position="149"/>
        <end position="284"/>
    </location>
</feature>
<dbReference type="InterPro" id="IPR004345">
    <property type="entry name" value="TB2_DP1_HVA22"/>
</dbReference>
<accession>A0ABP0TD88</accession>
<dbReference type="Pfam" id="PF03134">
    <property type="entry name" value="TB2_DP1_HVA22"/>
    <property type="match status" value="1"/>
</dbReference>
<organism evidence="3 4">
    <name type="scientific">Sphagnum troendelagicum</name>
    <dbReference type="NCBI Taxonomy" id="128251"/>
    <lineage>
        <taxon>Eukaryota</taxon>
        <taxon>Viridiplantae</taxon>
        <taxon>Streptophyta</taxon>
        <taxon>Embryophyta</taxon>
        <taxon>Bryophyta</taxon>
        <taxon>Sphagnophytina</taxon>
        <taxon>Sphagnopsida</taxon>
        <taxon>Sphagnales</taxon>
        <taxon>Sphagnaceae</taxon>
        <taxon>Sphagnum</taxon>
    </lineage>
</organism>
<keyword evidence="4" id="KW-1185">Reference proteome</keyword>
<name>A0ABP0TD88_9BRYO</name>
<evidence type="ECO:0000256" key="1">
    <source>
        <dbReference type="RuleBase" id="RU362006"/>
    </source>
</evidence>
<protein>
    <recommendedName>
        <fullName evidence="1">HVA22-like protein</fullName>
    </recommendedName>
</protein>
<gene>
    <name evidence="3" type="ORF">CSSPTR1EN2_LOCUS2153</name>
</gene>
<sequence>MMGSFLTRGIIMLLGYVYPAYECFKIVERKKPELEHLRFWCQYWIIIAVLTVLERVGDILVSWVPMYSEAKLAFIIYLWYPKTKGTTYVYATFLRPFVARHEPDIDRNLNELRIRAGDVALVWWQRGSVYAQARFYELLQYVASQSNRPQSTIAPPIRPQHPPQIPPQAPPRESNQVPKRVPPQGGNEAHPSPPPPPPGHSRPGSGGAPVVDAPAGPGTAAGPALYPPAPTLRRAGSRARVIDEDEPEYDVIERLSDRSVPPNGEQDLPPLAYNTRNRLRNARN</sequence>
<dbReference type="PANTHER" id="PTHR12300">
    <property type="entry name" value="HVA22-LIKE PROTEINS"/>
    <property type="match status" value="1"/>
</dbReference>
<dbReference type="EMBL" id="OZ019902">
    <property type="protein sequence ID" value="CAK9193692.1"/>
    <property type="molecule type" value="Genomic_DNA"/>
</dbReference>
<dbReference type="Proteomes" id="UP001497512">
    <property type="component" value="Chromosome 10"/>
</dbReference>
<dbReference type="PANTHER" id="PTHR12300:SF117">
    <property type="entry name" value="LP05237P-RELATED"/>
    <property type="match status" value="1"/>
</dbReference>
<evidence type="ECO:0000313" key="4">
    <source>
        <dbReference type="Proteomes" id="UP001497512"/>
    </source>
</evidence>
<comment type="subcellular location">
    <subcellularLocation>
        <location evidence="1">Membrane</location>
        <topology evidence="1">Multi-pass membrane protein</topology>
    </subcellularLocation>
</comment>
<feature type="compositionally biased region" description="Low complexity" evidence="2">
    <location>
        <begin position="208"/>
        <end position="224"/>
    </location>
</feature>